<evidence type="ECO:0000256" key="5">
    <source>
        <dbReference type="PIRSR" id="PIRSR602640-1"/>
    </source>
</evidence>
<evidence type="ECO:0000313" key="10">
    <source>
        <dbReference type="Proteomes" id="UP001634394"/>
    </source>
</evidence>
<comment type="caution">
    <text evidence="9">The sequence shown here is derived from an EMBL/GenBank/DDBJ whole genome shotgun (WGS) entry which is preliminary data.</text>
</comment>
<keyword evidence="2" id="KW-0378">Hydrolase</keyword>
<gene>
    <name evidence="9" type="ORF">ACJMK2_014130</name>
</gene>
<feature type="binding site" evidence="6">
    <location>
        <position position="172"/>
    </location>
    <ligand>
        <name>Ca(2+)</name>
        <dbReference type="ChEBI" id="CHEBI:29108"/>
        <label>1</label>
        <note>catalytic</note>
    </ligand>
</feature>
<feature type="binding site" evidence="6">
    <location>
        <position position="119"/>
    </location>
    <ligand>
        <name>Ca(2+)</name>
        <dbReference type="ChEBI" id="CHEBI:29108"/>
        <label>1</label>
        <note>catalytic</note>
    </ligand>
</feature>
<dbReference type="PANTHER" id="PTHR11799:SF12">
    <property type="entry name" value="PARAOXONASE-RELATED"/>
    <property type="match status" value="1"/>
</dbReference>
<evidence type="ECO:0000313" key="9">
    <source>
        <dbReference type="EMBL" id="KAL3854894.1"/>
    </source>
</evidence>
<dbReference type="PRINTS" id="PR01785">
    <property type="entry name" value="PARAOXONASE"/>
</dbReference>
<evidence type="ECO:0000256" key="1">
    <source>
        <dbReference type="ARBA" id="ARBA00008595"/>
    </source>
</evidence>
<feature type="binding site" evidence="6">
    <location>
        <position position="227"/>
    </location>
    <ligand>
        <name>Ca(2+)</name>
        <dbReference type="ChEBI" id="CHEBI:29108"/>
        <label>1</label>
        <note>catalytic</note>
    </ligand>
</feature>
<feature type="glycosylation site" description="N-linked (GlcNAc...) asparagine" evidence="7">
    <location>
        <position position="273"/>
    </location>
</feature>
<evidence type="ECO:0000256" key="3">
    <source>
        <dbReference type="ARBA" id="ARBA00023157"/>
    </source>
</evidence>
<dbReference type="InterPro" id="IPR002640">
    <property type="entry name" value="Arylesterase"/>
</dbReference>
<reference evidence="9 10" key="1">
    <citation type="submission" date="2024-11" db="EMBL/GenBank/DDBJ databases">
        <title>Chromosome-level genome assembly of the freshwater bivalve Anodonta woodiana.</title>
        <authorList>
            <person name="Chen X."/>
        </authorList>
    </citation>
    <scope>NUCLEOTIDE SEQUENCE [LARGE SCALE GENOMIC DNA]</scope>
    <source>
        <strain evidence="9">MN2024</strain>
        <tissue evidence="9">Gills</tissue>
    </source>
</reference>
<evidence type="ECO:0000256" key="2">
    <source>
        <dbReference type="ARBA" id="ARBA00022801"/>
    </source>
</evidence>
<feature type="binding site" evidence="6">
    <location>
        <position position="51"/>
    </location>
    <ligand>
        <name>Ca(2+)</name>
        <dbReference type="ChEBI" id="CHEBI:29108"/>
        <label>1</label>
        <note>catalytic</note>
    </ligand>
</feature>
<organism evidence="9 10">
    <name type="scientific">Sinanodonta woodiana</name>
    <name type="common">Chinese pond mussel</name>
    <name type="synonym">Anodonta woodiana</name>
    <dbReference type="NCBI Taxonomy" id="1069815"/>
    <lineage>
        <taxon>Eukaryota</taxon>
        <taxon>Metazoa</taxon>
        <taxon>Spiralia</taxon>
        <taxon>Lophotrochozoa</taxon>
        <taxon>Mollusca</taxon>
        <taxon>Bivalvia</taxon>
        <taxon>Autobranchia</taxon>
        <taxon>Heteroconchia</taxon>
        <taxon>Palaeoheterodonta</taxon>
        <taxon>Unionida</taxon>
        <taxon>Unionoidea</taxon>
        <taxon>Unionidae</taxon>
        <taxon>Unioninae</taxon>
        <taxon>Sinanodonta</taxon>
    </lineage>
</organism>
<evidence type="ECO:0000256" key="8">
    <source>
        <dbReference type="SAM" id="SignalP"/>
    </source>
</evidence>
<dbReference type="Pfam" id="PF01731">
    <property type="entry name" value="Arylesterase"/>
    <property type="match status" value="2"/>
</dbReference>
<dbReference type="Gene3D" id="2.120.10.30">
    <property type="entry name" value="TolB, C-terminal domain"/>
    <property type="match status" value="2"/>
</dbReference>
<accession>A0ABD3UZN8</accession>
<feature type="chain" id="PRO_5044876844" description="Arylesterase" evidence="8">
    <location>
        <begin position="20"/>
        <end position="645"/>
    </location>
</feature>
<feature type="binding site" evidence="6">
    <location>
        <position position="272"/>
    </location>
    <ligand>
        <name>Ca(2+)</name>
        <dbReference type="ChEBI" id="CHEBI:29108"/>
        <label>1</label>
        <note>catalytic</note>
    </ligand>
</feature>
<name>A0ABD3UZN8_SINWO</name>
<keyword evidence="6" id="KW-0479">Metal-binding</keyword>
<sequence>MYLKIVLSSLFILFLQHLAQVIYHMDYHRVVYNHLPGQCRLVPGVEYGSEDMQTLSNGLTFISSGLLFPPSPMSIYKYHEEHNIRGKILLFDFNHPEENPLVLKISEGFDQDTFHPHGISIFEDKQTGRVTLFVVNHPPGFDTIEKFEFIPEENLLQHVKTYIDPAIIFANDVLAIGENSFYFTNYGHFRGCWGHLMEIILGLPFGNIMYFDGNDYKLASDGLLLPNGLALSLDGKTVYVASPKTEDLKVYRRESNNILEFVQQVPLYSGVDNPTVEPDTGNILIGAHPVLYQVAEHLSHPEVSAPSQIIQQEKMYLKIVLSCLFILFLQHLAQVIYHMDYHRVVYNHLPGQCRLVPGVEYGSEDMQTLSNGLTFITSGILFPPVPKSVHKYHEEHNIRGKILLFDFNHPEEDPVVLKISEGFNQDTFHPHGISIFEDKQSGQVTLFVVNHLPGFDTIEKFEFIPEENLLQHVNTYIDPAINFVNDVLAVGENSFYFTNYGYFREVWLHLMEIMLGLPFGNIMYFDGNDYKLASDGLLLPNGLALSLDGKMVYAACTKTQDLKVYRRENNNILEFVQQVPLYSGVDNPTVEPDTGNILIGAHPVLYQLTEHLLYPKVSTPSQENMSSKNHWYLRILVSSCLLAPK</sequence>
<comment type="PTM">
    <text evidence="7">Glycosylated.</text>
</comment>
<feature type="active site" description="Proton acceptor" evidence="5">
    <location>
        <position position="117"/>
    </location>
</feature>
<dbReference type="InterPro" id="IPR011042">
    <property type="entry name" value="6-blade_b-propeller_TolB-like"/>
</dbReference>
<feature type="binding site" evidence="6">
    <location>
        <position position="50"/>
    </location>
    <ligand>
        <name>Ca(2+)</name>
        <dbReference type="ChEBI" id="CHEBI:29108"/>
        <label>1</label>
        <note>catalytic</note>
    </ligand>
</feature>
<keyword evidence="3" id="KW-1015">Disulfide bond</keyword>
<keyword evidence="4 7" id="KW-0325">Glycoprotein</keyword>
<dbReference type="EMBL" id="JBJQND010000014">
    <property type="protein sequence ID" value="KAL3854894.1"/>
    <property type="molecule type" value="Genomic_DNA"/>
</dbReference>
<evidence type="ECO:0000256" key="7">
    <source>
        <dbReference type="PIRSR" id="PIRSR602640-4"/>
    </source>
</evidence>
<evidence type="ECO:0000256" key="6">
    <source>
        <dbReference type="PIRSR" id="PIRSR602640-2"/>
    </source>
</evidence>
<dbReference type="GO" id="GO:0016787">
    <property type="term" value="F:hydrolase activity"/>
    <property type="evidence" value="ECO:0007669"/>
    <property type="project" value="UniProtKB-KW"/>
</dbReference>
<evidence type="ECO:0008006" key="11">
    <source>
        <dbReference type="Google" id="ProtNLM"/>
    </source>
</evidence>
<dbReference type="Proteomes" id="UP001634394">
    <property type="component" value="Unassembled WGS sequence"/>
</dbReference>
<dbReference type="AlphaFoldDB" id="A0ABD3UZN8"/>
<dbReference type="InterPro" id="IPR051288">
    <property type="entry name" value="Serum_paraoxonase/arylesterase"/>
</dbReference>
<dbReference type="SUPFAM" id="SSF63829">
    <property type="entry name" value="Calcium-dependent phosphotriesterase"/>
    <property type="match status" value="2"/>
</dbReference>
<comment type="similarity">
    <text evidence="1">Belongs to the paraoxonase family.</text>
</comment>
<keyword evidence="6" id="KW-0106">Calcium</keyword>
<proteinExistence type="inferred from homology"/>
<feature type="binding site" evidence="6">
    <location>
        <position position="171"/>
    </location>
    <ligand>
        <name>Ca(2+)</name>
        <dbReference type="ChEBI" id="CHEBI:29108"/>
        <label>1</label>
        <note>catalytic</note>
    </ligand>
</feature>
<evidence type="ECO:0000256" key="4">
    <source>
        <dbReference type="ARBA" id="ARBA00023180"/>
    </source>
</evidence>
<dbReference type="PANTHER" id="PTHR11799">
    <property type="entry name" value="PARAOXONASE"/>
    <property type="match status" value="1"/>
</dbReference>
<keyword evidence="10" id="KW-1185">Reference proteome</keyword>
<feature type="binding site" evidence="6">
    <location>
        <position position="273"/>
    </location>
    <ligand>
        <name>Ca(2+)</name>
        <dbReference type="ChEBI" id="CHEBI:29108"/>
        <label>1</label>
        <note>catalytic</note>
    </ligand>
</feature>
<feature type="signal peptide" evidence="8">
    <location>
        <begin position="1"/>
        <end position="19"/>
    </location>
</feature>
<comment type="cofactor">
    <cofactor evidence="6">
        <name>Ca(2+)</name>
        <dbReference type="ChEBI" id="CHEBI:29108"/>
    </cofactor>
    <text evidence="6">Binds 2 calcium ions per subunit.</text>
</comment>
<keyword evidence="8" id="KW-0732">Signal</keyword>
<protein>
    <recommendedName>
        <fullName evidence="11">Arylesterase</fullName>
    </recommendedName>
</protein>